<keyword evidence="2" id="KW-1003">Cell membrane</keyword>
<dbReference type="AlphaFoldDB" id="X1HCE9"/>
<dbReference type="PANTHER" id="PTHR33908">
    <property type="entry name" value="MANNOSYLTRANSFERASE YKCB-RELATED"/>
    <property type="match status" value="1"/>
</dbReference>
<evidence type="ECO:0000313" key="10">
    <source>
        <dbReference type="EMBL" id="GAH67876.1"/>
    </source>
</evidence>
<evidence type="ECO:0000256" key="5">
    <source>
        <dbReference type="ARBA" id="ARBA00022692"/>
    </source>
</evidence>
<feature type="domain" description="Glycosyltransferase RgtA/B/C/D-like" evidence="9">
    <location>
        <begin position="57"/>
        <end position="216"/>
    </location>
</feature>
<feature type="transmembrane region" description="Helical" evidence="8">
    <location>
        <begin position="245"/>
        <end position="265"/>
    </location>
</feature>
<dbReference type="InterPro" id="IPR038731">
    <property type="entry name" value="RgtA/B/C-like"/>
</dbReference>
<evidence type="ECO:0000259" key="9">
    <source>
        <dbReference type="Pfam" id="PF13231"/>
    </source>
</evidence>
<organism evidence="10">
    <name type="scientific">marine sediment metagenome</name>
    <dbReference type="NCBI Taxonomy" id="412755"/>
    <lineage>
        <taxon>unclassified sequences</taxon>
        <taxon>metagenomes</taxon>
        <taxon>ecological metagenomes</taxon>
    </lineage>
</organism>
<dbReference type="GO" id="GO:0005886">
    <property type="term" value="C:plasma membrane"/>
    <property type="evidence" value="ECO:0007669"/>
    <property type="project" value="UniProtKB-SubCell"/>
</dbReference>
<evidence type="ECO:0000256" key="6">
    <source>
        <dbReference type="ARBA" id="ARBA00022989"/>
    </source>
</evidence>
<keyword evidence="4" id="KW-0808">Transferase</keyword>
<keyword evidence="7 8" id="KW-0472">Membrane</keyword>
<dbReference type="GO" id="GO:0008610">
    <property type="term" value="P:lipid biosynthetic process"/>
    <property type="evidence" value="ECO:0007669"/>
    <property type="project" value="UniProtKB-ARBA"/>
</dbReference>
<feature type="transmembrane region" description="Helical" evidence="8">
    <location>
        <begin position="198"/>
        <end position="216"/>
    </location>
</feature>
<dbReference type="PANTHER" id="PTHR33908:SF11">
    <property type="entry name" value="MEMBRANE PROTEIN"/>
    <property type="match status" value="1"/>
</dbReference>
<evidence type="ECO:0000256" key="1">
    <source>
        <dbReference type="ARBA" id="ARBA00004651"/>
    </source>
</evidence>
<feature type="non-terminal residue" evidence="10">
    <location>
        <position position="270"/>
    </location>
</feature>
<dbReference type="Pfam" id="PF13231">
    <property type="entry name" value="PMT_2"/>
    <property type="match status" value="1"/>
</dbReference>
<dbReference type="EMBL" id="BARU01026876">
    <property type="protein sequence ID" value="GAH67876.1"/>
    <property type="molecule type" value="Genomic_DNA"/>
</dbReference>
<comment type="subcellular location">
    <subcellularLocation>
        <location evidence="1">Cell membrane</location>
        <topology evidence="1">Multi-pass membrane protein</topology>
    </subcellularLocation>
</comment>
<evidence type="ECO:0000256" key="8">
    <source>
        <dbReference type="SAM" id="Phobius"/>
    </source>
</evidence>
<feature type="transmembrane region" description="Helical" evidence="8">
    <location>
        <begin position="153"/>
        <end position="186"/>
    </location>
</feature>
<feature type="transmembrane region" description="Helical" evidence="8">
    <location>
        <begin position="12"/>
        <end position="38"/>
    </location>
</feature>
<name>X1HCE9_9ZZZZ</name>
<dbReference type="InterPro" id="IPR050297">
    <property type="entry name" value="LipidA_mod_glycosyltrf_83"/>
</dbReference>
<keyword evidence="5 8" id="KW-0812">Transmembrane</keyword>
<feature type="transmembrane region" description="Helical" evidence="8">
    <location>
        <begin position="110"/>
        <end position="141"/>
    </location>
</feature>
<evidence type="ECO:0000256" key="4">
    <source>
        <dbReference type="ARBA" id="ARBA00022679"/>
    </source>
</evidence>
<dbReference type="GO" id="GO:0016763">
    <property type="term" value="F:pentosyltransferase activity"/>
    <property type="evidence" value="ECO:0007669"/>
    <property type="project" value="TreeGrafter"/>
</dbReference>
<protein>
    <recommendedName>
        <fullName evidence="9">Glycosyltransferase RgtA/B/C/D-like domain-containing protein</fullName>
    </recommendedName>
</protein>
<keyword evidence="3" id="KW-0328">Glycosyltransferase</keyword>
<gene>
    <name evidence="10" type="ORF">S03H2_43129</name>
</gene>
<sequence>PAPVAAPSDRLLLRGVVALGLVVSLVKLWLALTAPMIWEEAHFLALGRHPAIAYADVPAGWPLIARLLETLFGPGMTAPRLFGWLLSEATPFAAYALARKISDHRQALWSALAAILVPAVSLMGTLFYPEIALQLLLLLMLTALVEAWRSDRLIWWAATGAAGALGLFIHYRFALAGVGVLIFAAATPGGRALWRRQGFWVAGLIAACGLAPSLVYNMKEGWPALGYQLASRPVWRFDLALAGKFLAQQLALATPAALIAMAGLWRRRLV</sequence>
<proteinExistence type="predicted"/>
<evidence type="ECO:0000256" key="2">
    <source>
        <dbReference type="ARBA" id="ARBA00022475"/>
    </source>
</evidence>
<evidence type="ECO:0000256" key="7">
    <source>
        <dbReference type="ARBA" id="ARBA00023136"/>
    </source>
</evidence>
<reference evidence="10" key="1">
    <citation type="journal article" date="2014" name="Front. Microbiol.">
        <title>High frequency of phylogenetically diverse reductive dehalogenase-homologous genes in deep subseafloor sedimentary metagenomes.</title>
        <authorList>
            <person name="Kawai M."/>
            <person name="Futagami T."/>
            <person name="Toyoda A."/>
            <person name="Takaki Y."/>
            <person name="Nishi S."/>
            <person name="Hori S."/>
            <person name="Arai W."/>
            <person name="Tsubouchi T."/>
            <person name="Morono Y."/>
            <person name="Uchiyama I."/>
            <person name="Ito T."/>
            <person name="Fujiyama A."/>
            <person name="Inagaki F."/>
            <person name="Takami H."/>
        </authorList>
    </citation>
    <scope>NUCLEOTIDE SEQUENCE</scope>
    <source>
        <strain evidence="10">Expedition CK06-06</strain>
    </source>
</reference>
<keyword evidence="6 8" id="KW-1133">Transmembrane helix</keyword>
<feature type="non-terminal residue" evidence="10">
    <location>
        <position position="1"/>
    </location>
</feature>
<evidence type="ECO:0000256" key="3">
    <source>
        <dbReference type="ARBA" id="ARBA00022676"/>
    </source>
</evidence>
<accession>X1HCE9</accession>
<comment type="caution">
    <text evidence="10">The sequence shown here is derived from an EMBL/GenBank/DDBJ whole genome shotgun (WGS) entry which is preliminary data.</text>
</comment>